<dbReference type="PANTHER" id="PTHR10578">
    <property type="entry name" value="S -2-HYDROXY-ACID OXIDASE-RELATED"/>
    <property type="match status" value="1"/>
</dbReference>
<dbReference type="PANTHER" id="PTHR10578:SF107">
    <property type="entry name" value="2-HYDROXYACID OXIDASE 1"/>
    <property type="match status" value="1"/>
</dbReference>
<evidence type="ECO:0000313" key="8">
    <source>
        <dbReference type="Proteomes" id="UP001549077"/>
    </source>
</evidence>
<dbReference type="PIRSF" id="PIRSF000138">
    <property type="entry name" value="Al-hdrx_acd_dh"/>
    <property type="match status" value="1"/>
</dbReference>
<keyword evidence="4 7" id="KW-0560">Oxidoreductase</keyword>
<dbReference type="EC" id="1.1.99.31" evidence="7"/>
<dbReference type="InterPro" id="IPR013785">
    <property type="entry name" value="Aldolase_TIM"/>
</dbReference>
<sequence length="377" mass="41416">MKDVFSVEDFRMRAKNFLPKMVFDYLEGGSEGESGLSRNVNAFGKWNFVPRRLADVSKCSLETTLLGRGYSLPFYVSPTGLNGLIRPDGDRILAQAAAKAGIPFVLSTASNLSIEDIAASGDGERWFQLYVLHRDIAKTMCQRALTAGYEALILTVDVPVNGYRERDMRNRFALPATYGLRTLADGLMHPRWSINFLRSGTPKLRNFETLEAQGPEAQAALLKRQMDASFDWDALRQLREWWPKKLMVKGVLRAEDAVQCAACGVDALIVSNHGARQLDGTISPLEVLAEIAASVQIPILLDSGIRRGADALTSLCLGATIVGLGRAILYALASDGERGVERCLEILTDELKRGMALLGASSITQLDHTLVRRSNWA</sequence>
<dbReference type="InterPro" id="IPR000262">
    <property type="entry name" value="FMN-dep_DH"/>
</dbReference>
<name>A0ABV2MDR1_9HYPH</name>
<comment type="similarity">
    <text evidence="5">Belongs to the FMN-dependent alpha-hydroxy acid dehydrogenase family.</text>
</comment>
<dbReference type="InterPro" id="IPR037396">
    <property type="entry name" value="FMN_HAD"/>
</dbReference>
<evidence type="ECO:0000256" key="3">
    <source>
        <dbReference type="ARBA" id="ARBA00022643"/>
    </source>
</evidence>
<gene>
    <name evidence="7" type="ORF">ABID08_000975</name>
</gene>
<protein>
    <submittedName>
        <fullName evidence="7">(S)-mandelate dehydrogenase</fullName>
        <ecNumber evidence="7">1.1.99.31</ecNumber>
    </submittedName>
</protein>
<dbReference type="PROSITE" id="PS00557">
    <property type="entry name" value="FMN_HYDROXY_ACID_DH_1"/>
    <property type="match status" value="1"/>
</dbReference>
<reference evidence="7 8" key="1">
    <citation type="submission" date="2024-06" db="EMBL/GenBank/DDBJ databases">
        <title>Genomic Encyclopedia of Type Strains, Phase IV (KMG-IV): sequencing the most valuable type-strain genomes for metagenomic binning, comparative biology and taxonomic classification.</title>
        <authorList>
            <person name="Goeker M."/>
        </authorList>
    </citation>
    <scope>NUCLEOTIDE SEQUENCE [LARGE SCALE GENOMIC DNA]</scope>
    <source>
        <strain evidence="7 8">DSM 29288</strain>
    </source>
</reference>
<dbReference type="Gene3D" id="3.20.20.70">
    <property type="entry name" value="Aldolase class I"/>
    <property type="match status" value="1"/>
</dbReference>
<evidence type="ECO:0000313" key="7">
    <source>
        <dbReference type="EMBL" id="MET3753632.1"/>
    </source>
</evidence>
<dbReference type="SUPFAM" id="SSF51395">
    <property type="entry name" value="FMN-linked oxidoreductases"/>
    <property type="match status" value="1"/>
</dbReference>
<evidence type="ECO:0000256" key="4">
    <source>
        <dbReference type="ARBA" id="ARBA00023002"/>
    </source>
</evidence>
<evidence type="ECO:0000259" key="6">
    <source>
        <dbReference type="PROSITE" id="PS51349"/>
    </source>
</evidence>
<evidence type="ECO:0000256" key="1">
    <source>
        <dbReference type="ARBA" id="ARBA00001917"/>
    </source>
</evidence>
<dbReference type="EMBL" id="JBEPMY010000002">
    <property type="protein sequence ID" value="MET3753632.1"/>
    <property type="molecule type" value="Genomic_DNA"/>
</dbReference>
<dbReference type="Proteomes" id="UP001549077">
    <property type="component" value="Unassembled WGS sequence"/>
</dbReference>
<organism evidence="7 8">
    <name type="scientific">Rhizobium binae</name>
    <dbReference type="NCBI Taxonomy" id="1138190"/>
    <lineage>
        <taxon>Bacteria</taxon>
        <taxon>Pseudomonadati</taxon>
        <taxon>Pseudomonadota</taxon>
        <taxon>Alphaproteobacteria</taxon>
        <taxon>Hyphomicrobiales</taxon>
        <taxon>Rhizobiaceae</taxon>
        <taxon>Rhizobium/Agrobacterium group</taxon>
        <taxon>Rhizobium</taxon>
    </lineage>
</organism>
<accession>A0ABV2MDR1</accession>
<dbReference type="InterPro" id="IPR012133">
    <property type="entry name" value="Alpha-hydoxy_acid_DH_FMN"/>
</dbReference>
<comment type="cofactor">
    <cofactor evidence="1">
        <name>FMN</name>
        <dbReference type="ChEBI" id="CHEBI:58210"/>
    </cofactor>
</comment>
<dbReference type="GO" id="GO:0033720">
    <property type="term" value="F:(S)-mandelate dehydrogenase activity"/>
    <property type="evidence" value="ECO:0007669"/>
    <property type="project" value="UniProtKB-EC"/>
</dbReference>
<evidence type="ECO:0000256" key="2">
    <source>
        <dbReference type="ARBA" id="ARBA00022630"/>
    </source>
</evidence>
<keyword evidence="8" id="KW-1185">Reference proteome</keyword>
<keyword evidence="3" id="KW-0288">FMN</keyword>
<dbReference type="InterPro" id="IPR008259">
    <property type="entry name" value="FMN_hydac_DH_AS"/>
</dbReference>
<dbReference type="Pfam" id="PF01070">
    <property type="entry name" value="FMN_dh"/>
    <property type="match status" value="1"/>
</dbReference>
<proteinExistence type="inferred from homology"/>
<keyword evidence="2" id="KW-0285">Flavoprotein</keyword>
<comment type="caution">
    <text evidence="7">The sequence shown here is derived from an EMBL/GenBank/DDBJ whole genome shotgun (WGS) entry which is preliminary data.</text>
</comment>
<dbReference type="PROSITE" id="PS51349">
    <property type="entry name" value="FMN_HYDROXY_ACID_DH_2"/>
    <property type="match status" value="1"/>
</dbReference>
<evidence type="ECO:0000256" key="5">
    <source>
        <dbReference type="ARBA" id="ARBA00024042"/>
    </source>
</evidence>
<feature type="domain" description="FMN hydroxy acid dehydrogenase" evidence="6">
    <location>
        <begin position="1"/>
        <end position="376"/>
    </location>
</feature>